<accession>A0AAD8ULX9</accession>
<keyword evidence="3" id="KW-1185">Reference proteome</keyword>
<dbReference type="GeneID" id="85394431"/>
<evidence type="ECO:0000313" key="2">
    <source>
        <dbReference type="EMBL" id="KAK1723968.1"/>
    </source>
</evidence>
<protein>
    <recommendedName>
        <fullName evidence="1">DUF7708 domain-containing protein</fullName>
    </recommendedName>
</protein>
<organism evidence="2 3">
    <name type="scientific">Glomerella acutata</name>
    <name type="common">Colletotrichum acutatum</name>
    <dbReference type="NCBI Taxonomy" id="27357"/>
    <lineage>
        <taxon>Eukaryota</taxon>
        <taxon>Fungi</taxon>
        <taxon>Dikarya</taxon>
        <taxon>Ascomycota</taxon>
        <taxon>Pezizomycotina</taxon>
        <taxon>Sordariomycetes</taxon>
        <taxon>Hypocreomycetidae</taxon>
        <taxon>Glomerellales</taxon>
        <taxon>Glomerellaceae</taxon>
        <taxon>Colletotrichum</taxon>
        <taxon>Colletotrichum acutatum species complex</taxon>
    </lineage>
</organism>
<dbReference type="Proteomes" id="UP001244207">
    <property type="component" value="Unassembled WGS sequence"/>
</dbReference>
<name>A0AAD8ULX9_GLOAC</name>
<dbReference type="EMBL" id="JAHMHS010000057">
    <property type="protein sequence ID" value="KAK1723968.1"/>
    <property type="molecule type" value="Genomic_DNA"/>
</dbReference>
<proteinExistence type="predicted"/>
<feature type="domain" description="DUF7708" evidence="1">
    <location>
        <begin position="117"/>
        <end position="160"/>
    </location>
</feature>
<reference evidence="2" key="1">
    <citation type="submission" date="2021-12" db="EMBL/GenBank/DDBJ databases">
        <title>Comparative genomics, transcriptomics and evolutionary studies reveal genomic signatures of adaptation to plant cell wall in hemibiotrophic fungi.</title>
        <authorList>
            <consortium name="DOE Joint Genome Institute"/>
            <person name="Baroncelli R."/>
            <person name="Diaz J.F."/>
            <person name="Benocci T."/>
            <person name="Peng M."/>
            <person name="Battaglia E."/>
            <person name="Haridas S."/>
            <person name="Andreopoulos W."/>
            <person name="Labutti K."/>
            <person name="Pangilinan J."/>
            <person name="Floch G.L."/>
            <person name="Makela M.R."/>
            <person name="Henrissat B."/>
            <person name="Grigoriev I.V."/>
            <person name="Crouch J.A."/>
            <person name="De Vries R.P."/>
            <person name="Sukno S.A."/>
            <person name="Thon M.R."/>
        </authorList>
    </citation>
    <scope>NUCLEOTIDE SEQUENCE</scope>
    <source>
        <strain evidence="2">CBS 112980</strain>
    </source>
</reference>
<dbReference type="Pfam" id="PF24809">
    <property type="entry name" value="DUF7708"/>
    <property type="match status" value="1"/>
</dbReference>
<sequence length="167" mass="18443">MSEVELIESLKTAQHVRDLGLESLSLPATGDPLRNVNANRPAWALNLAKNPALRNEFEQLEVAVNEYNTAASQHKGEIVIKQGCELKDVLTQAKALQETGSPNEGDRSPNSSIQAGLQQFCKSSLHYATIMDTLAQRHPEWVSLAWVTIKLLLMVPIEYQRGPSLSL</sequence>
<comment type="caution">
    <text evidence="2">The sequence shown here is derived from an EMBL/GenBank/DDBJ whole genome shotgun (WGS) entry which is preliminary data.</text>
</comment>
<evidence type="ECO:0000259" key="1">
    <source>
        <dbReference type="Pfam" id="PF24809"/>
    </source>
</evidence>
<dbReference type="AlphaFoldDB" id="A0AAD8ULX9"/>
<gene>
    <name evidence="2" type="ORF">BDZ83DRAFT_652544</name>
</gene>
<evidence type="ECO:0000313" key="3">
    <source>
        <dbReference type="Proteomes" id="UP001244207"/>
    </source>
</evidence>
<dbReference type="InterPro" id="IPR056125">
    <property type="entry name" value="DUF7708"/>
</dbReference>
<dbReference type="RefSeq" id="XP_060364023.1">
    <property type="nucleotide sequence ID" value="XM_060510532.1"/>
</dbReference>